<name>A0AAQ3K3Q2_9LILI</name>
<evidence type="ECO:0000256" key="2">
    <source>
        <dbReference type="SAM" id="MobiDB-lite"/>
    </source>
</evidence>
<keyword evidence="1" id="KW-0175">Coiled coil</keyword>
<sequence length="714" mass="81865">MFKTTRWRSEKNKIKVVFKFQFQATQVPLLGSETVMVSLVPQDVGRPTVRSELAAVVDGTCSWLNPIYETVKLVRDPKSGKMIEKLYQFLVSVAGSSKHGVLGEAAVNLADYVEVFKAFTVSLHLKAGSMLHVSIFFLIEENGLKQRTLQSQLSKYDNEKGLKALIGRNDMSLLKGGSQINREPRVKFPSSRNLPSYSDSNGKLHKSHSSGAISASSSGSSSEINLPKENNIKNGSASIQSSTPAGSTNGSTNFSSGESGLQKRFNLSDEDLTKLRNEVVFLTRKVELSELELQNLRKQIVKESRQAQDLSREISSLKEERDALLRECEQLKPSQKKTNFDGNVSTDSILEEIKQELDHERNLNSSLRLQLQKTQEANSELLLAVRDLDDLLEEKNREFFCRKCIEERELYKKDREELVMQMEQLVFDYEILKQVNHEMSYKLEQAQLHEQVRIQHECSEHLEIINDLESHVEFLEAKLQTQAGSFESDVDNIMQAKVEQEKKAIQMEETLKKTKWNVANNCDRLYEEIRRLSSQASSVFYVNEKIVKKVLNEASELRSENIHLRELLQKTEENLVAAKGQYRMNLQQLFGLYVSKSNEANKLLLELKDKNEELEIYKKYEMMVENLKKTDGGYEMMLHDRNCESELLKKETVLLKQVVETSSKEMNCLSNMRNGKEDVITMEDKHCLKSSKCDQFQSVLNQIQLFPMIVVRKR</sequence>
<dbReference type="InterPro" id="IPR019448">
    <property type="entry name" value="NT-C2"/>
</dbReference>
<dbReference type="PANTHER" id="PTHR34452:SF7">
    <property type="entry name" value="MYOSIN HEAVY CHAIN-RELATED PROTEIN"/>
    <property type="match status" value="1"/>
</dbReference>
<feature type="compositionally biased region" description="Low complexity" evidence="2">
    <location>
        <begin position="246"/>
        <end position="260"/>
    </location>
</feature>
<protein>
    <recommendedName>
        <fullName evidence="3">C2 NT-type domain-containing protein</fullName>
    </recommendedName>
</protein>
<feature type="domain" description="C2 NT-type" evidence="3">
    <location>
        <begin position="6"/>
        <end position="139"/>
    </location>
</feature>
<evidence type="ECO:0000256" key="1">
    <source>
        <dbReference type="SAM" id="Coils"/>
    </source>
</evidence>
<dbReference type="PANTHER" id="PTHR34452">
    <property type="entry name" value="MYOSIN HEAVY CHAIN-RELATED PROTEIN"/>
    <property type="match status" value="1"/>
</dbReference>
<feature type="compositionally biased region" description="Low complexity" evidence="2">
    <location>
        <begin position="209"/>
        <end position="222"/>
    </location>
</feature>
<proteinExistence type="predicted"/>
<evidence type="ECO:0000313" key="5">
    <source>
        <dbReference type="Proteomes" id="UP001327560"/>
    </source>
</evidence>
<accession>A0AAQ3K3Q2</accession>
<keyword evidence="5" id="KW-1185">Reference proteome</keyword>
<dbReference type="Proteomes" id="UP001327560">
    <property type="component" value="Chromosome 3"/>
</dbReference>
<feature type="compositionally biased region" description="Polar residues" evidence="2">
    <location>
        <begin position="190"/>
        <end position="201"/>
    </location>
</feature>
<feature type="coiled-coil region" evidence="1">
    <location>
        <begin position="272"/>
        <end position="398"/>
    </location>
</feature>
<evidence type="ECO:0000313" key="4">
    <source>
        <dbReference type="EMBL" id="WOL00203.1"/>
    </source>
</evidence>
<dbReference type="Pfam" id="PF10358">
    <property type="entry name" value="NT-C2"/>
    <property type="match status" value="1"/>
</dbReference>
<feature type="compositionally biased region" description="Polar residues" evidence="2">
    <location>
        <begin position="232"/>
        <end position="245"/>
    </location>
</feature>
<organism evidence="4 5">
    <name type="scientific">Canna indica</name>
    <name type="common">Indian-shot</name>
    <dbReference type="NCBI Taxonomy" id="4628"/>
    <lineage>
        <taxon>Eukaryota</taxon>
        <taxon>Viridiplantae</taxon>
        <taxon>Streptophyta</taxon>
        <taxon>Embryophyta</taxon>
        <taxon>Tracheophyta</taxon>
        <taxon>Spermatophyta</taxon>
        <taxon>Magnoliopsida</taxon>
        <taxon>Liliopsida</taxon>
        <taxon>Zingiberales</taxon>
        <taxon>Cannaceae</taxon>
        <taxon>Canna</taxon>
    </lineage>
</organism>
<feature type="region of interest" description="Disordered" evidence="2">
    <location>
        <begin position="176"/>
        <end position="261"/>
    </location>
</feature>
<dbReference type="AlphaFoldDB" id="A0AAQ3K3Q2"/>
<dbReference type="PROSITE" id="PS51840">
    <property type="entry name" value="C2_NT"/>
    <property type="match status" value="1"/>
</dbReference>
<feature type="coiled-coil region" evidence="1">
    <location>
        <begin position="554"/>
        <end position="620"/>
    </location>
</feature>
<reference evidence="4 5" key="1">
    <citation type="submission" date="2023-10" db="EMBL/GenBank/DDBJ databases">
        <title>Chromosome-scale genome assembly provides insights into flower coloration mechanisms of Canna indica.</title>
        <authorList>
            <person name="Li C."/>
        </authorList>
    </citation>
    <scope>NUCLEOTIDE SEQUENCE [LARGE SCALE GENOMIC DNA]</scope>
    <source>
        <tissue evidence="4">Flower</tissue>
    </source>
</reference>
<gene>
    <name evidence="4" type="ORF">Cni_G08916</name>
</gene>
<dbReference type="EMBL" id="CP136892">
    <property type="protein sequence ID" value="WOL00203.1"/>
    <property type="molecule type" value="Genomic_DNA"/>
</dbReference>
<evidence type="ECO:0000259" key="3">
    <source>
        <dbReference type="PROSITE" id="PS51840"/>
    </source>
</evidence>